<keyword evidence="6" id="KW-0237">DNA synthesis</keyword>
<evidence type="ECO:0000313" key="21">
    <source>
        <dbReference type="EMBL" id="KAA6407386.1"/>
    </source>
</evidence>
<organism evidence="21 22">
    <name type="scientific">Lasallia pustulata</name>
    <dbReference type="NCBI Taxonomy" id="136370"/>
    <lineage>
        <taxon>Eukaryota</taxon>
        <taxon>Fungi</taxon>
        <taxon>Dikarya</taxon>
        <taxon>Ascomycota</taxon>
        <taxon>Pezizomycotina</taxon>
        <taxon>Lecanoromycetes</taxon>
        <taxon>OSLEUM clade</taxon>
        <taxon>Umbilicariomycetidae</taxon>
        <taxon>Umbilicariales</taxon>
        <taxon>Umbilicariaceae</taxon>
        <taxon>Lasallia</taxon>
    </lineage>
</organism>
<dbReference type="SUPFAM" id="SSF81301">
    <property type="entry name" value="Nucleotidyltransferase"/>
    <property type="match status" value="1"/>
</dbReference>
<dbReference type="PRINTS" id="PR00869">
    <property type="entry name" value="DNAPOLX"/>
</dbReference>
<feature type="region of interest" description="Disordered" evidence="19">
    <location>
        <begin position="278"/>
        <end position="297"/>
    </location>
</feature>
<dbReference type="GO" id="GO:0003677">
    <property type="term" value="F:DNA binding"/>
    <property type="evidence" value="ECO:0007669"/>
    <property type="project" value="UniProtKB-KW"/>
</dbReference>
<feature type="region of interest" description="Disordered" evidence="19">
    <location>
        <begin position="99"/>
        <end position="142"/>
    </location>
</feature>
<evidence type="ECO:0000256" key="2">
    <source>
        <dbReference type="ARBA" id="ARBA00004123"/>
    </source>
</evidence>
<dbReference type="InterPro" id="IPR001357">
    <property type="entry name" value="BRCT_dom"/>
</dbReference>
<dbReference type="InterPro" id="IPR019843">
    <property type="entry name" value="DNA_pol-X_BS"/>
</dbReference>
<evidence type="ECO:0000256" key="18">
    <source>
        <dbReference type="PIRSR" id="PIRSR622312-50"/>
    </source>
</evidence>
<evidence type="ECO:0000256" key="10">
    <source>
        <dbReference type="ARBA" id="ARBA00022723"/>
    </source>
</evidence>
<sequence>MEEKEAFFKDLFRFDEEEEDEPLDSCFCHVASILRHSKARVTSHVSPLLPSTKDIFLRSVQASTPLARTISTPLPGLKTPLTAELEVVYETPPLTTPTLKKAPGALQRLTAGPGPTGSRQRANGGSGMPKASKKRKRGQSLDMMPGSQQIFKGLGFYFIPDNDIAPARRMRIRKAMEWGAAWIREFKDGISHVIVDSDLNYKDVLSFLKIQSLPAHIILVNEVYPAECISFRYMINPRQTHYQVDGYHEVLAAERIVSAAPSSITSLALKSAKGELVRAPQTPSRTEGSDQCPATQESCEAQIATIVNKEPIQAHTAEAVTGGSNSGPKDALDEAIEEARLVKDLPLVDEEDEVTQSMSSIDSDHEGSDTESKRTKLKSKGSLDKSWQKNFSCMQKHDGVNKLTSLNTRTIEVLRQMADYYDRTKDHWRLIAYRKAIAALRKQEHKIMTKEEAFAIPFIGERLALKIEEIVWTNRLRRLDNTHAEPNDEVLQKFLNIYGVGYSQASKWISQGHRTFDDLRNHANLTNNQKVGLDHYDDFLARIPRAEMELHGKSVREAIHQVDKDIQVTIGGSYRRGAADSGDVDFIISKPDAPIHCLRTLMLETVIPGLFARGYLKVGLATTSKEDGTKWHGASCLPGSTVWRRIDFLLVPWEELGAAMIYFTGNDIFNRSIRLLASKKGMRLNQRGLWRDVIRGPNRQRVTQGTLVEGRSEKKIFQILGVPWRPPEHRIC</sequence>
<dbReference type="PROSITE" id="PS00522">
    <property type="entry name" value="DNA_POLYMERASE_X"/>
    <property type="match status" value="1"/>
</dbReference>
<dbReference type="Gene3D" id="1.10.150.110">
    <property type="entry name" value="DNA polymerase beta, N-terminal domain-like"/>
    <property type="match status" value="1"/>
</dbReference>
<evidence type="ECO:0000256" key="16">
    <source>
        <dbReference type="ARBA" id="ARBA00023242"/>
    </source>
</evidence>
<evidence type="ECO:0000256" key="5">
    <source>
        <dbReference type="ARBA" id="ARBA00016513"/>
    </source>
</evidence>
<dbReference type="Pfam" id="PF14791">
    <property type="entry name" value="DNA_pol_B_thumb"/>
    <property type="match status" value="1"/>
</dbReference>
<dbReference type="InterPro" id="IPR028207">
    <property type="entry name" value="DNA_pol_B_palm_palm"/>
</dbReference>
<keyword evidence="10" id="KW-0479">Metal-binding</keyword>
<dbReference type="PRINTS" id="PR00870">
    <property type="entry name" value="DNAPOLXBETA"/>
</dbReference>
<keyword evidence="11" id="KW-0227">DNA damage</keyword>
<feature type="region of interest" description="Disordered" evidence="19">
    <location>
        <begin position="342"/>
        <end position="381"/>
    </location>
</feature>
<dbReference type="PROSITE" id="PS50172">
    <property type="entry name" value="BRCT"/>
    <property type="match status" value="1"/>
</dbReference>
<evidence type="ECO:0000256" key="3">
    <source>
        <dbReference type="ARBA" id="ARBA00008323"/>
    </source>
</evidence>
<keyword evidence="7" id="KW-0808">Transferase</keyword>
<feature type="compositionally biased region" description="Basic and acidic residues" evidence="19">
    <location>
        <begin position="362"/>
        <end position="374"/>
    </location>
</feature>
<dbReference type="InterPro" id="IPR029398">
    <property type="entry name" value="PolB_thumb"/>
</dbReference>
<dbReference type="InterPro" id="IPR043519">
    <property type="entry name" value="NT_sf"/>
</dbReference>
<keyword evidence="8" id="KW-0548">Nucleotidyltransferase</keyword>
<dbReference type="FunFam" id="1.10.150.110:FF:000005">
    <property type="entry name" value="DNA polymerase POL4"/>
    <property type="match status" value="1"/>
</dbReference>
<feature type="domain" description="BRCT" evidence="20">
    <location>
        <begin position="146"/>
        <end position="242"/>
    </location>
</feature>
<dbReference type="GO" id="GO:0005634">
    <property type="term" value="C:nucleus"/>
    <property type="evidence" value="ECO:0007669"/>
    <property type="project" value="UniProtKB-SubCell"/>
</dbReference>
<evidence type="ECO:0000256" key="9">
    <source>
        <dbReference type="ARBA" id="ARBA00022705"/>
    </source>
</evidence>
<dbReference type="Proteomes" id="UP000324767">
    <property type="component" value="Unassembled WGS sequence"/>
</dbReference>
<protein>
    <recommendedName>
        <fullName evidence="5">DNA polymerase lambda</fullName>
        <ecNumber evidence="4">2.7.7.7</ecNumber>
    </recommendedName>
</protein>
<evidence type="ECO:0000313" key="22">
    <source>
        <dbReference type="Proteomes" id="UP000324767"/>
    </source>
</evidence>
<dbReference type="InterPro" id="IPR036420">
    <property type="entry name" value="BRCT_dom_sf"/>
</dbReference>
<reference evidence="21 22" key="1">
    <citation type="submission" date="2019-09" db="EMBL/GenBank/DDBJ databases">
        <title>The hologenome of the rock-dwelling lichen Lasallia pustulata.</title>
        <authorList>
            <person name="Greshake Tzovaras B."/>
            <person name="Segers F."/>
            <person name="Bicker A."/>
            <person name="Dal Grande F."/>
            <person name="Otte J."/>
            <person name="Hankeln T."/>
            <person name="Schmitt I."/>
            <person name="Ebersberger I."/>
        </authorList>
    </citation>
    <scope>NUCLEOTIDE SEQUENCE [LARGE SCALE GENOMIC DNA]</scope>
    <source>
        <strain evidence="21">A1-1</strain>
    </source>
</reference>
<dbReference type="Pfam" id="PF14792">
    <property type="entry name" value="DNA_pol_B_palm"/>
    <property type="match status" value="1"/>
</dbReference>
<dbReference type="GO" id="GO:0003887">
    <property type="term" value="F:DNA-directed DNA polymerase activity"/>
    <property type="evidence" value="ECO:0007669"/>
    <property type="project" value="UniProtKB-KW"/>
</dbReference>
<gene>
    <name evidence="21" type="ORF">FRX48_08934</name>
</gene>
<dbReference type="EMBL" id="VXIT01000018">
    <property type="protein sequence ID" value="KAA6407386.1"/>
    <property type="molecule type" value="Genomic_DNA"/>
</dbReference>
<comment type="similarity">
    <text evidence="3">Belongs to the DNA polymerase type-X family.</text>
</comment>
<comment type="catalytic activity">
    <reaction evidence="17">
        <text>DNA(n) + a 2'-deoxyribonucleoside 5'-triphosphate = DNA(n+1) + diphosphate</text>
        <dbReference type="Rhea" id="RHEA:22508"/>
        <dbReference type="Rhea" id="RHEA-COMP:17339"/>
        <dbReference type="Rhea" id="RHEA-COMP:17340"/>
        <dbReference type="ChEBI" id="CHEBI:33019"/>
        <dbReference type="ChEBI" id="CHEBI:61560"/>
        <dbReference type="ChEBI" id="CHEBI:173112"/>
        <dbReference type="EC" id="2.7.7.7"/>
    </reaction>
</comment>
<keyword evidence="15" id="KW-0456">Lyase</keyword>
<evidence type="ECO:0000256" key="4">
    <source>
        <dbReference type="ARBA" id="ARBA00012417"/>
    </source>
</evidence>
<feature type="active site" description="Nucleophile; Schiff-base intermediate with DNA; for 5'-dRP lyase activity" evidence="18">
    <location>
        <position position="466"/>
    </location>
</feature>
<evidence type="ECO:0000256" key="14">
    <source>
        <dbReference type="ARBA" id="ARBA00023204"/>
    </source>
</evidence>
<evidence type="ECO:0000259" key="20">
    <source>
        <dbReference type="PROSITE" id="PS50172"/>
    </source>
</evidence>
<dbReference type="Gene3D" id="1.10.150.20">
    <property type="entry name" value="5' to 3' exonuclease, C-terminal subdomain"/>
    <property type="match status" value="1"/>
</dbReference>
<dbReference type="GO" id="GO:0006303">
    <property type="term" value="P:double-strand break repair via nonhomologous end joining"/>
    <property type="evidence" value="ECO:0007669"/>
    <property type="project" value="TreeGrafter"/>
</dbReference>
<evidence type="ECO:0000256" key="12">
    <source>
        <dbReference type="ARBA" id="ARBA00022932"/>
    </source>
</evidence>
<dbReference type="GO" id="GO:0006260">
    <property type="term" value="P:DNA replication"/>
    <property type="evidence" value="ECO:0007669"/>
    <property type="project" value="UniProtKB-KW"/>
</dbReference>
<evidence type="ECO:0000256" key="1">
    <source>
        <dbReference type="ARBA" id="ARBA00001936"/>
    </source>
</evidence>
<comment type="cofactor">
    <cofactor evidence="1">
        <name>Mn(2+)</name>
        <dbReference type="ChEBI" id="CHEBI:29035"/>
    </cofactor>
</comment>
<dbReference type="FunFam" id="1.10.150.20:FF:000010">
    <property type="entry name" value="DNA polymerase lambda"/>
    <property type="match status" value="1"/>
</dbReference>
<evidence type="ECO:0000256" key="6">
    <source>
        <dbReference type="ARBA" id="ARBA00022634"/>
    </source>
</evidence>
<dbReference type="GO" id="GO:0046872">
    <property type="term" value="F:metal ion binding"/>
    <property type="evidence" value="ECO:0007669"/>
    <property type="project" value="UniProtKB-KW"/>
</dbReference>
<keyword evidence="13" id="KW-0238">DNA-binding</keyword>
<dbReference type="InterPro" id="IPR022312">
    <property type="entry name" value="DNA_pol_X"/>
</dbReference>
<dbReference type="InterPro" id="IPR018944">
    <property type="entry name" value="DNA_pol_lambd_fingers_domain"/>
</dbReference>
<keyword evidence="16" id="KW-0539">Nucleus</keyword>
<dbReference type="FunFam" id="3.30.210.10:FF:000001">
    <property type="entry name" value="DNA polymerase lambda"/>
    <property type="match status" value="1"/>
</dbReference>
<dbReference type="Pfam" id="PF14716">
    <property type="entry name" value="HHH_8"/>
    <property type="match status" value="1"/>
</dbReference>
<comment type="subcellular location">
    <subcellularLocation>
        <location evidence="2">Nucleus</location>
    </subcellularLocation>
</comment>
<dbReference type="SUPFAM" id="SSF81585">
    <property type="entry name" value="PsbU/PolX domain-like"/>
    <property type="match status" value="1"/>
</dbReference>
<dbReference type="Pfam" id="PF10391">
    <property type="entry name" value="DNA_pol_lambd_f"/>
    <property type="match status" value="1"/>
</dbReference>
<evidence type="ECO:0000256" key="13">
    <source>
        <dbReference type="ARBA" id="ARBA00023125"/>
    </source>
</evidence>
<evidence type="ECO:0000256" key="11">
    <source>
        <dbReference type="ARBA" id="ARBA00022763"/>
    </source>
</evidence>
<keyword evidence="9" id="KW-0235">DNA replication</keyword>
<dbReference type="CDD" id="cd00141">
    <property type="entry name" value="NT_POLXc"/>
    <property type="match status" value="1"/>
</dbReference>
<dbReference type="InterPro" id="IPR010996">
    <property type="entry name" value="HHH_MUS81"/>
</dbReference>
<dbReference type="GO" id="GO:0016829">
    <property type="term" value="F:lyase activity"/>
    <property type="evidence" value="ECO:0007669"/>
    <property type="project" value="UniProtKB-KW"/>
</dbReference>
<dbReference type="InterPro" id="IPR037160">
    <property type="entry name" value="DNA_Pol_thumb_sf"/>
</dbReference>
<evidence type="ECO:0000256" key="15">
    <source>
        <dbReference type="ARBA" id="ARBA00023239"/>
    </source>
</evidence>
<evidence type="ECO:0000256" key="7">
    <source>
        <dbReference type="ARBA" id="ARBA00022679"/>
    </source>
</evidence>
<dbReference type="PANTHER" id="PTHR11276">
    <property type="entry name" value="DNA POLYMERASE TYPE-X FAMILY MEMBER"/>
    <property type="match status" value="1"/>
</dbReference>
<comment type="caution">
    <text evidence="21">The sequence shown here is derived from an EMBL/GenBank/DDBJ whole genome shotgun (WGS) entry which is preliminary data.</text>
</comment>
<keyword evidence="12" id="KW-0239">DNA-directed DNA polymerase</keyword>
<evidence type="ECO:0000256" key="19">
    <source>
        <dbReference type="SAM" id="MobiDB-lite"/>
    </source>
</evidence>
<dbReference type="InterPro" id="IPR002008">
    <property type="entry name" value="DNA_pol_X_beta-like"/>
</dbReference>
<dbReference type="SUPFAM" id="SSF47802">
    <property type="entry name" value="DNA polymerase beta, N-terminal domain-like"/>
    <property type="match status" value="1"/>
</dbReference>
<proteinExistence type="inferred from homology"/>
<dbReference type="Gene3D" id="3.30.460.10">
    <property type="entry name" value="Beta Polymerase, domain 2"/>
    <property type="match status" value="1"/>
</dbReference>
<dbReference type="OrthoDB" id="205514at2759"/>
<dbReference type="SMART" id="SM00483">
    <property type="entry name" value="POLXc"/>
    <property type="match status" value="1"/>
</dbReference>
<dbReference type="Gene3D" id="3.30.210.10">
    <property type="entry name" value="DNA polymerase, thumb domain"/>
    <property type="match status" value="1"/>
</dbReference>
<name>A0A5M8PEH7_9LECA</name>
<accession>A0A5M8PEH7</accession>
<dbReference type="Gene3D" id="3.40.50.10190">
    <property type="entry name" value="BRCT domain"/>
    <property type="match status" value="1"/>
</dbReference>
<evidence type="ECO:0000256" key="8">
    <source>
        <dbReference type="ARBA" id="ARBA00022695"/>
    </source>
</evidence>
<dbReference type="AlphaFoldDB" id="A0A5M8PEH7"/>
<evidence type="ECO:0000256" key="17">
    <source>
        <dbReference type="ARBA" id="ARBA00049244"/>
    </source>
</evidence>
<dbReference type="EC" id="2.7.7.7" evidence="4"/>
<dbReference type="PANTHER" id="PTHR11276:SF28">
    <property type="entry name" value="DNA POLYMERASE LAMBDA"/>
    <property type="match status" value="1"/>
</dbReference>
<dbReference type="InterPro" id="IPR027421">
    <property type="entry name" value="DNA_pol_lamdba_lyase_dom_sf"/>
</dbReference>
<dbReference type="InterPro" id="IPR002054">
    <property type="entry name" value="DNA-dir_DNA_pol_X"/>
</dbReference>
<keyword evidence="14" id="KW-0234">DNA repair</keyword>